<protein>
    <recommendedName>
        <fullName evidence="3">DUF1569 domain-containing protein</fullName>
    </recommendedName>
</protein>
<evidence type="ECO:0008006" key="3">
    <source>
        <dbReference type="Google" id="ProtNLM"/>
    </source>
</evidence>
<organism evidence="1 2">
    <name type="scientific">Capnocytophaga endodontalis</name>
    <dbReference type="NCBI Taxonomy" id="2708117"/>
    <lineage>
        <taxon>Bacteria</taxon>
        <taxon>Pseudomonadati</taxon>
        <taxon>Bacteroidota</taxon>
        <taxon>Flavobacteriia</taxon>
        <taxon>Flavobacteriales</taxon>
        <taxon>Flavobacteriaceae</taxon>
        <taxon>Capnocytophaga</taxon>
    </lineage>
</organism>
<dbReference type="Pfam" id="PF07606">
    <property type="entry name" value="DUF1569"/>
    <property type="match status" value="1"/>
</dbReference>
<dbReference type="Gene3D" id="1.20.120.450">
    <property type="entry name" value="dinb family like domain"/>
    <property type="match status" value="1"/>
</dbReference>
<dbReference type="RefSeq" id="WP_002667695.1">
    <property type="nucleotide sequence ID" value="NZ_CP022022.1"/>
</dbReference>
<evidence type="ECO:0000313" key="2">
    <source>
        <dbReference type="Proteomes" id="UP000197007"/>
    </source>
</evidence>
<name>A0A1Z4BPL6_9FLAO</name>
<dbReference type="InterPro" id="IPR011463">
    <property type="entry name" value="DUF1569"/>
</dbReference>
<dbReference type="EMBL" id="CP022022">
    <property type="protein sequence ID" value="ASF43235.1"/>
    <property type="molecule type" value="Genomic_DNA"/>
</dbReference>
<keyword evidence="2" id="KW-1185">Reference proteome</keyword>
<reference evidence="2" key="1">
    <citation type="submission" date="2017-06" db="EMBL/GenBank/DDBJ databases">
        <title>Complete genome sequence of Capnocytophaga sp. KCOM 1579 (=ChDC OS43) isolated from a human refractory periapical abscess lesion.</title>
        <authorList>
            <person name="Kook J.-K."/>
            <person name="Park S.-N."/>
            <person name="Lim Y.K."/>
            <person name="Roh H."/>
        </authorList>
    </citation>
    <scope>NUCLEOTIDE SEQUENCE [LARGE SCALE GENOMIC DNA]</scope>
    <source>
        <strain evidence="2">ChDC OS43</strain>
    </source>
</reference>
<proteinExistence type="predicted"/>
<accession>A0A1Z4BPL6</accession>
<dbReference type="InterPro" id="IPR034660">
    <property type="entry name" value="DinB/YfiT-like"/>
</dbReference>
<dbReference type="Proteomes" id="UP000197007">
    <property type="component" value="Chromosome"/>
</dbReference>
<dbReference type="AlphaFoldDB" id="A0A1Z4BPL6"/>
<evidence type="ECO:0000313" key="1">
    <source>
        <dbReference type="EMBL" id="ASF43235.1"/>
    </source>
</evidence>
<gene>
    <name evidence="1" type="ORF">CBG49_09195</name>
</gene>
<dbReference type="KEGG" id="capn:CBG49_09195"/>
<sequence>MKNLYNEADKNEILNRLENLKVDAVRQWGKMNIVQMLAHLNVSLETPLGKNFPKRAFIGRLIGKLVKKKFINDQPMPKNSPTDKMYVITDISMEDFEKEKQRAKELITLFYNNGREKCSQHPHSFFGKLTPDEWGILQWKHFDHHLRQFGA</sequence>